<dbReference type="InterPro" id="IPR003593">
    <property type="entry name" value="AAA+_ATPase"/>
</dbReference>
<dbReference type="SUPFAM" id="SSF90123">
    <property type="entry name" value="ABC transporter transmembrane region"/>
    <property type="match status" value="1"/>
</dbReference>
<dbReference type="InterPro" id="IPR011527">
    <property type="entry name" value="ABC1_TM_dom"/>
</dbReference>
<feature type="transmembrane region" description="Helical" evidence="7">
    <location>
        <begin position="161"/>
        <end position="185"/>
    </location>
</feature>
<dbReference type="GO" id="GO:0016887">
    <property type="term" value="F:ATP hydrolysis activity"/>
    <property type="evidence" value="ECO:0007669"/>
    <property type="project" value="InterPro"/>
</dbReference>
<protein>
    <submittedName>
        <fullName evidence="10">ATP-binding cassette domain-containing protein</fullName>
    </submittedName>
</protein>
<dbReference type="Pfam" id="PF00005">
    <property type="entry name" value="ABC_tran"/>
    <property type="match status" value="1"/>
</dbReference>
<comment type="caution">
    <text evidence="10">The sequence shown here is derived from an EMBL/GenBank/DDBJ whole genome shotgun (WGS) entry which is preliminary data.</text>
</comment>
<dbReference type="EMBL" id="WIXK01000003">
    <property type="protein sequence ID" value="MQY42565.1"/>
    <property type="molecule type" value="Genomic_DNA"/>
</dbReference>
<dbReference type="GO" id="GO:0140359">
    <property type="term" value="F:ABC-type transporter activity"/>
    <property type="evidence" value="ECO:0007669"/>
    <property type="project" value="InterPro"/>
</dbReference>
<evidence type="ECO:0000256" key="7">
    <source>
        <dbReference type="SAM" id="Phobius"/>
    </source>
</evidence>
<dbReference type="InterPro" id="IPR036640">
    <property type="entry name" value="ABC1_TM_sf"/>
</dbReference>
<keyword evidence="4 10" id="KW-0067">ATP-binding</keyword>
<keyword evidence="2 7" id="KW-0812">Transmembrane</keyword>
<dbReference type="Pfam" id="PF00664">
    <property type="entry name" value="ABC_membrane"/>
    <property type="match status" value="1"/>
</dbReference>
<evidence type="ECO:0000256" key="4">
    <source>
        <dbReference type="ARBA" id="ARBA00022840"/>
    </source>
</evidence>
<dbReference type="PROSITE" id="PS50893">
    <property type="entry name" value="ABC_TRANSPORTER_2"/>
    <property type="match status" value="1"/>
</dbReference>
<dbReference type="PANTHER" id="PTHR24221:SF261">
    <property type="entry name" value="GLUTATHIONE_L-CYSTEINE TRANSPORT SYSTEM ATP-BINDING_PERMEASE PROTEIN CYDD"/>
    <property type="match status" value="1"/>
</dbReference>
<reference evidence="10 11" key="1">
    <citation type="submission" date="2019-10" db="EMBL/GenBank/DDBJ databases">
        <title>Epibacterium sp. nov., isolated from seawater.</title>
        <authorList>
            <person name="Zhang X."/>
            <person name="Li N."/>
        </authorList>
    </citation>
    <scope>NUCLEOTIDE SEQUENCE [LARGE SCALE GENOMIC DNA]</scope>
    <source>
        <strain evidence="10 11">SM1969</strain>
    </source>
</reference>
<dbReference type="PANTHER" id="PTHR24221">
    <property type="entry name" value="ATP-BINDING CASSETTE SUB-FAMILY B"/>
    <property type="match status" value="1"/>
</dbReference>
<dbReference type="Gene3D" id="1.20.1560.10">
    <property type="entry name" value="ABC transporter type 1, transmembrane domain"/>
    <property type="match status" value="1"/>
</dbReference>
<evidence type="ECO:0000256" key="2">
    <source>
        <dbReference type="ARBA" id="ARBA00022692"/>
    </source>
</evidence>
<gene>
    <name evidence="10" type="ORF">GG681_07910</name>
</gene>
<feature type="transmembrane region" description="Helical" evidence="7">
    <location>
        <begin position="58"/>
        <end position="81"/>
    </location>
</feature>
<evidence type="ECO:0000256" key="1">
    <source>
        <dbReference type="ARBA" id="ARBA00004651"/>
    </source>
</evidence>
<dbReference type="InterPro" id="IPR039421">
    <property type="entry name" value="Type_1_exporter"/>
</dbReference>
<comment type="subcellular location">
    <subcellularLocation>
        <location evidence="1">Cell membrane</location>
        <topology evidence="1">Multi-pass membrane protein</topology>
    </subcellularLocation>
</comment>
<keyword evidence="5 7" id="KW-1133">Transmembrane helix</keyword>
<dbReference type="InterPro" id="IPR017871">
    <property type="entry name" value="ABC_transporter-like_CS"/>
</dbReference>
<evidence type="ECO:0000313" key="10">
    <source>
        <dbReference type="EMBL" id="MQY42565.1"/>
    </source>
</evidence>
<evidence type="ECO:0000259" key="8">
    <source>
        <dbReference type="PROSITE" id="PS50893"/>
    </source>
</evidence>
<dbReference type="CDD" id="cd18584">
    <property type="entry name" value="ABC_6TM_AarD_CydD"/>
    <property type="match status" value="1"/>
</dbReference>
<dbReference type="Gene3D" id="3.40.50.300">
    <property type="entry name" value="P-loop containing nucleotide triphosphate hydrolases"/>
    <property type="match status" value="1"/>
</dbReference>
<dbReference type="GO" id="GO:0034040">
    <property type="term" value="F:ATPase-coupled lipid transmembrane transporter activity"/>
    <property type="evidence" value="ECO:0007669"/>
    <property type="project" value="TreeGrafter"/>
</dbReference>
<feature type="transmembrane region" description="Helical" evidence="7">
    <location>
        <begin position="243"/>
        <end position="270"/>
    </location>
</feature>
<proteinExistence type="predicted"/>
<keyword evidence="6 7" id="KW-0472">Membrane</keyword>
<evidence type="ECO:0000256" key="5">
    <source>
        <dbReference type="ARBA" id="ARBA00022989"/>
    </source>
</evidence>
<evidence type="ECO:0000256" key="3">
    <source>
        <dbReference type="ARBA" id="ARBA00022741"/>
    </source>
</evidence>
<dbReference type="PROSITE" id="PS00211">
    <property type="entry name" value="ABC_TRANSPORTER_1"/>
    <property type="match status" value="1"/>
</dbReference>
<dbReference type="GO" id="GO:0005886">
    <property type="term" value="C:plasma membrane"/>
    <property type="evidence" value="ECO:0007669"/>
    <property type="project" value="UniProtKB-SubCell"/>
</dbReference>
<sequence>MTATQSAPSPAKRAQQRIIDPVRSHLRRASQLSVMAGLIGPLLAALIAWSIGSWVSGAPVFLSVLAVALVFLALSALRGLLNYFAEGLLYQAAEQTITRERRLLIQREARSLSAVRSGEIAALMSQKLPLLQPWITRYYVAMARVRWLPLVILVLSFTMSWIVGLVLLVAGPLIPVFMALVGLAAEDASKKQMDEIGSLNDLTLERLSALLDIRALGATERMTKDFASRAQKLRHQTMQVLRIAFLSSAVLELFSALGVAMVAVFVGFTLLGELQFGTWGGGLSIEQGLFLLLIAPDFFQPMRDLAAAWHDRAAGFAVVKELDALDQADRQAFLGTAKPAAPLAGAVDIRVENAVVERAGQTIPLPDVHLTSGRSLAVIGPSGAGKTTLLSALLGLTPLAQGRIEINGAPLDDQNADAWRARAAFIPQRVHFANQPLRDWLTPRGSNVDLWDALEQAEIADAVKALPEGLDTRLGETGGGVSGGEARRLMVARAIMMDGDVLIADEPTADLDRETADRVIRALLQQVSRGATLIVSTHDTRLAAALDQQVGIAP</sequence>
<dbReference type="InterPro" id="IPR003439">
    <property type="entry name" value="ABC_transporter-like_ATP-bd"/>
</dbReference>
<dbReference type="GO" id="GO:0005524">
    <property type="term" value="F:ATP binding"/>
    <property type="evidence" value="ECO:0007669"/>
    <property type="project" value="UniProtKB-KW"/>
</dbReference>
<dbReference type="PROSITE" id="PS50929">
    <property type="entry name" value="ABC_TM1F"/>
    <property type="match status" value="1"/>
</dbReference>
<organism evidence="10 11">
    <name type="scientific">Tritonibacter aquimaris</name>
    <dbReference type="NCBI Taxonomy" id="2663379"/>
    <lineage>
        <taxon>Bacteria</taxon>
        <taxon>Pseudomonadati</taxon>
        <taxon>Pseudomonadota</taxon>
        <taxon>Alphaproteobacteria</taxon>
        <taxon>Rhodobacterales</taxon>
        <taxon>Paracoccaceae</taxon>
        <taxon>Tritonibacter</taxon>
    </lineage>
</organism>
<dbReference type="AlphaFoldDB" id="A0A844ALB6"/>
<dbReference type="InterPro" id="IPR027417">
    <property type="entry name" value="P-loop_NTPase"/>
</dbReference>
<name>A0A844ALB6_9RHOB</name>
<evidence type="ECO:0000256" key="6">
    <source>
        <dbReference type="ARBA" id="ARBA00023136"/>
    </source>
</evidence>
<keyword evidence="3" id="KW-0547">Nucleotide-binding</keyword>
<evidence type="ECO:0000259" key="9">
    <source>
        <dbReference type="PROSITE" id="PS50929"/>
    </source>
</evidence>
<dbReference type="Proteomes" id="UP000436694">
    <property type="component" value="Unassembled WGS sequence"/>
</dbReference>
<feature type="transmembrane region" description="Helical" evidence="7">
    <location>
        <begin position="32"/>
        <end position="52"/>
    </location>
</feature>
<dbReference type="SUPFAM" id="SSF52540">
    <property type="entry name" value="P-loop containing nucleoside triphosphate hydrolases"/>
    <property type="match status" value="1"/>
</dbReference>
<dbReference type="SMART" id="SM00382">
    <property type="entry name" value="AAA"/>
    <property type="match status" value="1"/>
</dbReference>
<accession>A0A844ALB6</accession>
<feature type="domain" description="ABC transmembrane type-1" evidence="9">
    <location>
        <begin position="32"/>
        <end position="314"/>
    </location>
</feature>
<evidence type="ECO:0000313" key="11">
    <source>
        <dbReference type="Proteomes" id="UP000436694"/>
    </source>
</evidence>
<keyword evidence="11" id="KW-1185">Reference proteome</keyword>
<feature type="domain" description="ABC transporter" evidence="8">
    <location>
        <begin position="349"/>
        <end position="554"/>
    </location>
</feature>